<name>A0A0V1HPS5_9BILA</name>
<keyword evidence="2" id="KW-1185">Reference proteome</keyword>
<gene>
    <name evidence="1" type="ORF">T11_9447</name>
</gene>
<evidence type="ECO:0008006" key="3">
    <source>
        <dbReference type="Google" id="ProtNLM"/>
    </source>
</evidence>
<evidence type="ECO:0000313" key="1">
    <source>
        <dbReference type="EMBL" id="KRZ12723.1"/>
    </source>
</evidence>
<accession>A0A0V1HPS5</accession>
<protein>
    <recommendedName>
        <fullName evidence="3">PiggyBac transposable element-derived protein domain-containing protein</fullName>
    </recommendedName>
</protein>
<reference evidence="1 2" key="1">
    <citation type="submission" date="2015-01" db="EMBL/GenBank/DDBJ databases">
        <title>Evolution of Trichinella species and genotypes.</title>
        <authorList>
            <person name="Korhonen P.K."/>
            <person name="Edoardo P."/>
            <person name="Giuseppe L.R."/>
            <person name="Gasser R.B."/>
        </authorList>
    </citation>
    <scope>NUCLEOTIDE SEQUENCE [LARGE SCALE GENOMIC DNA]</scope>
    <source>
        <strain evidence="1">ISS1029</strain>
    </source>
</reference>
<dbReference type="Proteomes" id="UP000055024">
    <property type="component" value="Unassembled WGS sequence"/>
</dbReference>
<sequence>MLIKSTNSMKIFCCCYLSTSHPLEDEMYVGSQSALEVPKNVVALVNRLVLQQYRKGRKVAINNFITSVVYKLTLNFMTAFNSREVILTKCAQIKKTEKIYEVIIFS</sequence>
<comment type="caution">
    <text evidence="1">The sequence shown here is derived from an EMBL/GenBank/DDBJ whole genome shotgun (WGS) entry which is preliminary data.</text>
</comment>
<organism evidence="1 2">
    <name type="scientific">Trichinella zimbabwensis</name>
    <dbReference type="NCBI Taxonomy" id="268475"/>
    <lineage>
        <taxon>Eukaryota</taxon>
        <taxon>Metazoa</taxon>
        <taxon>Ecdysozoa</taxon>
        <taxon>Nematoda</taxon>
        <taxon>Enoplea</taxon>
        <taxon>Dorylaimia</taxon>
        <taxon>Trichinellida</taxon>
        <taxon>Trichinellidae</taxon>
        <taxon>Trichinella</taxon>
    </lineage>
</organism>
<dbReference type="EMBL" id="JYDP01000038">
    <property type="protein sequence ID" value="KRZ12723.1"/>
    <property type="molecule type" value="Genomic_DNA"/>
</dbReference>
<proteinExistence type="predicted"/>
<dbReference type="AlphaFoldDB" id="A0A0V1HPS5"/>
<evidence type="ECO:0000313" key="2">
    <source>
        <dbReference type="Proteomes" id="UP000055024"/>
    </source>
</evidence>